<dbReference type="Pfam" id="PF01344">
    <property type="entry name" value="Kelch_1"/>
    <property type="match status" value="3"/>
</dbReference>
<keyword evidence="2" id="KW-0677">Repeat</keyword>
<reference evidence="5" key="1">
    <citation type="submission" date="2013-07" db="EMBL/GenBank/DDBJ databases">
        <title>The genome of Eucalyptus grandis.</title>
        <authorList>
            <person name="Schmutz J."/>
            <person name="Hayes R."/>
            <person name="Myburg A."/>
            <person name="Tuskan G."/>
            <person name="Grattapaglia D."/>
            <person name="Rokhsar D.S."/>
        </authorList>
    </citation>
    <scope>NUCLEOTIDE SEQUENCE</scope>
    <source>
        <tissue evidence="5">Leaf extractions</tissue>
    </source>
</reference>
<evidence type="ECO:0000256" key="3">
    <source>
        <dbReference type="SAM" id="MobiDB-lite"/>
    </source>
</evidence>
<dbReference type="Gramene" id="KCW86902">
    <property type="protein sequence ID" value="KCW86902"/>
    <property type="gene ID" value="EUGRSUZ_B03483"/>
</dbReference>
<dbReference type="InterPro" id="IPR036047">
    <property type="entry name" value="F-box-like_dom_sf"/>
</dbReference>
<feature type="compositionally biased region" description="Polar residues" evidence="3">
    <location>
        <begin position="15"/>
        <end position="25"/>
    </location>
</feature>
<dbReference type="PANTHER" id="PTHR46344:SF1">
    <property type="entry name" value="OS02G0504900 PROTEIN"/>
    <property type="match status" value="1"/>
</dbReference>
<dbReference type="EMBL" id="KK198754">
    <property type="protein sequence ID" value="KCW86903.1"/>
    <property type="molecule type" value="Genomic_DNA"/>
</dbReference>
<dbReference type="Gene3D" id="2.120.10.80">
    <property type="entry name" value="Kelch-type beta propeller"/>
    <property type="match status" value="1"/>
</dbReference>
<dbReference type="Pfam" id="PF00646">
    <property type="entry name" value="F-box"/>
    <property type="match status" value="1"/>
</dbReference>
<dbReference type="InterPro" id="IPR015915">
    <property type="entry name" value="Kelch-typ_b-propeller"/>
</dbReference>
<evidence type="ECO:0000256" key="1">
    <source>
        <dbReference type="ARBA" id="ARBA00022441"/>
    </source>
</evidence>
<keyword evidence="1" id="KW-0880">Kelch repeat</keyword>
<evidence type="ECO:0000313" key="5">
    <source>
        <dbReference type="EMBL" id="KCW86902.1"/>
    </source>
</evidence>
<dbReference type="KEGG" id="egr:104433662"/>
<dbReference type="CDD" id="cd22152">
    <property type="entry name" value="F-box_AtAFR-like"/>
    <property type="match status" value="1"/>
</dbReference>
<feature type="domain" description="F-box" evidence="4">
    <location>
        <begin position="37"/>
        <end position="77"/>
    </location>
</feature>
<gene>
    <name evidence="5" type="ORF">EUGRSUZ_B03483</name>
</gene>
<dbReference type="Gramene" id="KCW86903">
    <property type="protein sequence ID" value="KCW86903"/>
    <property type="gene ID" value="EUGRSUZ_B03483"/>
</dbReference>
<dbReference type="SUPFAM" id="SSF117281">
    <property type="entry name" value="Kelch motif"/>
    <property type="match status" value="1"/>
</dbReference>
<dbReference type="eggNOG" id="KOG1072">
    <property type="taxonomic scope" value="Eukaryota"/>
</dbReference>
<dbReference type="SMART" id="SM00256">
    <property type="entry name" value="FBOX"/>
    <property type="match status" value="1"/>
</dbReference>
<dbReference type="OrthoDB" id="45365at2759"/>
<dbReference type="SMART" id="SM00612">
    <property type="entry name" value="Kelch"/>
    <property type="match status" value="3"/>
</dbReference>
<dbReference type="InterPro" id="IPR006652">
    <property type="entry name" value="Kelch_1"/>
</dbReference>
<evidence type="ECO:0000256" key="2">
    <source>
        <dbReference type="ARBA" id="ARBA00022737"/>
    </source>
</evidence>
<protein>
    <recommendedName>
        <fullName evidence="4">F-box domain-containing protein</fullName>
    </recommendedName>
</protein>
<dbReference type="PANTHER" id="PTHR46344">
    <property type="entry name" value="OS02G0202900 PROTEIN"/>
    <property type="match status" value="1"/>
</dbReference>
<feature type="region of interest" description="Disordered" evidence="3">
    <location>
        <begin position="1"/>
        <end position="29"/>
    </location>
</feature>
<dbReference type="SUPFAM" id="SSF81383">
    <property type="entry name" value="F-box domain"/>
    <property type="match status" value="1"/>
</dbReference>
<accession>A0A059D8K2</accession>
<sequence length="370" mass="40340">MCSSTLVRPSKRTLSRTGPNSSSEPLNEFDGPIIPGLPDDVAKSCLAFVPRRELPSVGLVCKKWRSFLGSKEFLLERKLGGTLEEWVFVLSTDARTKESHWEAIDSLGNKQRRLPPMPGLSKACFGVAVVNGKLLIAGGYSVAGGSRVVSAEVYQYDSCLNSWSKLRNMNEARRNFACAEVNGMVYAVGGYGAGGDIISSAEAYDPNTGKWTPIESLRLPRWGCFACGFEGKLYVMGGRSSFTIGSARSVCVYDPEKRAWCELKNGCVMVTAHAVLGTRLFCMEWRSQKKLSVFDQGNNSWSTVTLPPCQSSEASFRLGTSDGKLLLFSVKELAGYRTLSYDPNAPPGSEWQVSKINPSGPCLYSVTIEA</sequence>
<evidence type="ECO:0000259" key="4">
    <source>
        <dbReference type="SMART" id="SM00256"/>
    </source>
</evidence>
<name>A0A059D8K2_EUCGR</name>
<dbReference type="EMBL" id="KK198754">
    <property type="protein sequence ID" value="KCW86902.1"/>
    <property type="molecule type" value="Genomic_DNA"/>
</dbReference>
<dbReference type="InterPro" id="IPR001810">
    <property type="entry name" value="F-box_dom"/>
</dbReference>
<proteinExistence type="predicted"/>
<dbReference type="AlphaFoldDB" id="A0A059D8K2"/>
<organism evidence="5">
    <name type="scientific">Eucalyptus grandis</name>
    <name type="common">Flooded gum</name>
    <dbReference type="NCBI Taxonomy" id="71139"/>
    <lineage>
        <taxon>Eukaryota</taxon>
        <taxon>Viridiplantae</taxon>
        <taxon>Streptophyta</taxon>
        <taxon>Embryophyta</taxon>
        <taxon>Tracheophyta</taxon>
        <taxon>Spermatophyta</taxon>
        <taxon>Magnoliopsida</taxon>
        <taxon>eudicotyledons</taxon>
        <taxon>Gunneridae</taxon>
        <taxon>Pentapetalae</taxon>
        <taxon>rosids</taxon>
        <taxon>malvids</taxon>
        <taxon>Myrtales</taxon>
        <taxon>Myrtaceae</taxon>
        <taxon>Myrtoideae</taxon>
        <taxon>Eucalypteae</taxon>
        <taxon>Eucalyptus</taxon>
    </lineage>
</organism>